<dbReference type="Proteomes" id="UP001367508">
    <property type="component" value="Unassembled WGS sequence"/>
</dbReference>
<dbReference type="EMBL" id="JAYMYQ010000004">
    <property type="protein sequence ID" value="KAK7338444.1"/>
    <property type="molecule type" value="Genomic_DNA"/>
</dbReference>
<name>A0AAN9LM07_CANGL</name>
<accession>A0AAN9LM07</accession>
<gene>
    <name evidence="1" type="ORF">VNO77_19054</name>
</gene>
<evidence type="ECO:0000313" key="1">
    <source>
        <dbReference type="EMBL" id="KAK7338444.1"/>
    </source>
</evidence>
<proteinExistence type="predicted"/>
<keyword evidence="2" id="KW-1185">Reference proteome</keyword>
<sequence length="114" mass="12878">MYCKSLTRSFSGDIQNELLHNSQMKLHVMVGAPSQPQCIVRLIPRLDSSIICSEKLYAPKGVSSSKFGLSNSELRSKKYSLSRMQLIEGFKISPYALAEDSSKMIPKDFEMKDR</sequence>
<reference evidence="1 2" key="1">
    <citation type="submission" date="2024-01" db="EMBL/GenBank/DDBJ databases">
        <title>The genomes of 5 underutilized Papilionoideae crops provide insights into root nodulation and disease resistanc.</title>
        <authorList>
            <person name="Jiang F."/>
        </authorList>
    </citation>
    <scope>NUCLEOTIDE SEQUENCE [LARGE SCALE GENOMIC DNA]</scope>
    <source>
        <strain evidence="1">LVBAO_FW01</strain>
        <tissue evidence="1">Leaves</tissue>
    </source>
</reference>
<dbReference type="AlphaFoldDB" id="A0AAN9LM07"/>
<protein>
    <submittedName>
        <fullName evidence="1">Uncharacterized protein</fullName>
    </submittedName>
</protein>
<comment type="caution">
    <text evidence="1">The sequence shown here is derived from an EMBL/GenBank/DDBJ whole genome shotgun (WGS) entry which is preliminary data.</text>
</comment>
<evidence type="ECO:0000313" key="2">
    <source>
        <dbReference type="Proteomes" id="UP001367508"/>
    </source>
</evidence>
<organism evidence="1 2">
    <name type="scientific">Canavalia gladiata</name>
    <name type="common">Sword bean</name>
    <name type="synonym">Dolichos gladiatus</name>
    <dbReference type="NCBI Taxonomy" id="3824"/>
    <lineage>
        <taxon>Eukaryota</taxon>
        <taxon>Viridiplantae</taxon>
        <taxon>Streptophyta</taxon>
        <taxon>Embryophyta</taxon>
        <taxon>Tracheophyta</taxon>
        <taxon>Spermatophyta</taxon>
        <taxon>Magnoliopsida</taxon>
        <taxon>eudicotyledons</taxon>
        <taxon>Gunneridae</taxon>
        <taxon>Pentapetalae</taxon>
        <taxon>rosids</taxon>
        <taxon>fabids</taxon>
        <taxon>Fabales</taxon>
        <taxon>Fabaceae</taxon>
        <taxon>Papilionoideae</taxon>
        <taxon>50 kb inversion clade</taxon>
        <taxon>NPAAA clade</taxon>
        <taxon>indigoferoid/millettioid clade</taxon>
        <taxon>Phaseoleae</taxon>
        <taxon>Canavalia</taxon>
    </lineage>
</organism>